<protein>
    <submittedName>
        <fullName evidence="2">Uncharacterized protein</fullName>
    </submittedName>
</protein>
<sequence length="203" mass="21797">MAAGLMTWLDRVAMVPRVVMGVTREALELSTTAPARLEETVPVTVPRVVTPGRKRTPAWPMMADMGIVLIMVVPCLVVVGDTPLMLRIVGLFPAPPAWEVVMMVVGLPSAEVTSFRMVPAGREPFDWGRRARVMQTVWGKASVSGVLSALLVPPLPMVSGLLTRVMVLVTPPTTVVTTWACWATVTAPDLCTVMIGLVVVGED</sequence>
<feature type="transmembrane region" description="Helical" evidence="1">
    <location>
        <begin position="138"/>
        <end position="156"/>
    </location>
</feature>
<accession>A0A4Z2HQR2</accession>
<dbReference type="AlphaFoldDB" id="A0A4Z2HQR2"/>
<evidence type="ECO:0000313" key="3">
    <source>
        <dbReference type="Proteomes" id="UP000314294"/>
    </source>
</evidence>
<organism evidence="2 3">
    <name type="scientific">Liparis tanakae</name>
    <name type="common">Tanaka's snailfish</name>
    <dbReference type="NCBI Taxonomy" id="230148"/>
    <lineage>
        <taxon>Eukaryota</taxon>
        <taxon>Metazoa</taxon>
        <taxon>Chordata</taxon>
        <taxon>Craniata</taxon>
        <taxon>Vertebrata</taxon>
        <taxon>Euteleostomi</taxon>
        <taxon>Actinopterygii</taxon>
        <taxon>Neopterygii</taxon>
        <taxon>Teleostei</taxon>
        <taxon>Neoteleostei</taxon>
        <taxon>Acanthomorphata</taxon>
        <taxon>Eupercaria</taxon>
        <taxon>Perciformes</taxon>
        <taxon>Cottioidei</taxon>
        <taxon>Cottales</taxon>
        <taxon>Liparidae</taxon>
        <taxon>Liparis</taxon>
    </lineage>
</organism>
<name>A0A4Z2HQR2_9TELE</name>
<feature type="transmembrane region" description="Helical" evidence="1">
    <location>
        <begin position="176"/>
        <end position="200"/>
    </location>
</feature>
<dbReference type="Proteomes" id="UP000314294">
    <property type="component" value="Unassembled WGS sequence"/>
</dbReference>
<keyword evidence="1" id="KW-1133">Transmembrane helix</keyword>
<feature type="transmembrane region" description="Helical" evidence="1">
    <location>
        <begin position="61"/>
        <end position="80"/>
    </location>
</feature>
<reference evidence="2 3" key="1">
    <citation type="submission" date="2019-03" db="EMBL/GenBank/DDBJ databases">
        <title>First draft genome of Liparis tanakae, snailfish: a comprehensive survey of snailfish specific genes.</title>
        <authorList>
            <person name="Kim W."/>
            <person name="Song I."/>
            <person name="Jeong J.-H."/>
            <person name="Kim D."/>
            <person name="Kim S."/>
            <person name="Ryu S."/>
            <person name="Song J.Y."/>
            <person name="Lee S.K."/>
        </authorList>
    </citation>
    <scope>NUCLEOTIDE SEQUENCE [LARGE SCALE GENOMIC DNA]</scope>
    <source>
        <tissue evidence="2">Muscle</tissue>
    </source>
</reference>
<proteinExistence type="predicted"/>
<comment type="caution">
    <text evidence="2">The sequence shown here is derived from an EMBL/GenBank/DDBJ whole genome shotgun (WGS) entry which is preliminary data.</text>
</comment>
<keyword evidence="1" id="KW-0472">Membrane</keyword>
<evidence type="ECO:0000313" key="2">
    <source>
        <dbReference type="EMBL" id="TNN67333.1"/>
    </source>
</evidence>
<keyword evidence="1" id="KW-0812">Transmembrane</keyword>
<evidence type="ECO:0000256" key="1">
    <source>
        <dbReference type="SAM" id="Phobius"/>
    </source>
</evidence>
<dbReference type="EMBL" id="SRLO01000205">
    <property type="protein sequence ID" value="TNN67333.1"/>
    <property type="molecule type" value="Genomic_DNA"/>
</dbReference>
<keyword evidence="3" id="KW-1185">Reference proteome</keyword>
<gene>
    <name evidence="2" type="ORF">EYF80_022440</name>
</gene>